<comment type="caution">
    <text evidence="6">The sequence shown here is derived from an EMBL/GenBank/DDBJ whole genome shotgun (WGS) entry which is preliminary data.</text>
</comment>
<sequence length="1010" mass="109134">MTHLLRGKAGIQNDLSAGILPDHFNPDDLARVGINSQVSSLAYDPVQSLLAVGTKSSQFGPGQIYIFGQQRVQATFQLPRQGAAVKSLQFVAEKLVCLDNKHDIAVYSLELKKLLYSHSPAGIVTVLCTDPMLDFALLGMQTGEVIAYDLDREGLAPFKIPNLWAEIDQRAKVSAVVSLQFHPRDIGSLLIGYTHGAVIYSFKLAKALRHFQYEIPKGAPGGDGDPAMMSTFRRPRVTQAVWHPTGTFIVTGHEDSSLVFWDTLKDGRMIMARTVTETNVATPGAPVARPIESGRGLPTMAVKEPLFRIAWCANQDPEDTAILIAGGQSTQSPTKGLTLFEMGRTPVYATGTWETFSQYCESPKRQRILPTPPGAEVVDFCLIPRATPHFAGAHDPLAVIALLSSGELLTLSFPSGMPIIPGNQLHPSLTFVHPLLKSINVAQMSRERWLGMTERRQQGPPFLRGGAEAVRPLRRHESRNIIQTVHVDGTIRLWDIGHGDEVENEMLLQVDVARAVGRFSEVDVTKTSLAGASGELAVGLRSGELVVFRWGSNKHAGREPPEPRPNQPGQLTSISDRVEPTLSEGLVPVTLLDQQDGSVTALRMSEVGFVAAGFEGGSMVVLDMRGPAIIYNASVHEFSKAHNKGSLRRRASSAAGDKPEWATQMEFSVMMLEGDDYSSILLHVGTNLGHLATFKIIPDPSGRYTVQYAGSVSLDNQRVLHLAPIASDTGKPAAATQNTVAGLRTGLRVQGVLLAVTTTAIHIFRPATSKGTHKSFDSFFCDAAGVVRYEDQGYALVGLFGDGNARAYSIPSLREIASSNISNTLNIRRFGDAVITPTGHMMGFTGPSELGLVNVWGVGDSSLPRSNQDKLFNPSALVPPRPTISTVAWVTGTQYITPADLTLLISGPDRPANKRMLQQAALEAEAARTAGRAGANSQARGAAAAGQDQEGYWAYMQRQVQERTERLGLVGDGVENLEANSAGWMEDVNKFVGRQKRNAATGLIKAKFGF</sequence>
<dbReference type="SMART" id="SM00320">
    <property type="entry name" value="WD40"/>
    <property type="match status" value="3"/>
</dbReference>
<dbReference type="Pfam" id="PF00400">
    <property type="entry name" value="WD40"/>
    <property type="match status" value="1"/>
</dbReference>
<dbReference type="GO" id="GO:0005737">
    <property type="term" value="C:cytoplasm"/>
    <property type="evidence" value="ECO:0007669"/>
    <property type="project" value="TreeGrafter"/>
</dbReference>
<evidence type="ECO:0000256" key="1">
    <source>
        <dbReference type="ARBA" id="ARBA00008070"/>
    </source>
</evidence>
<dbReference type="InterPro" id="IPR015943">
    <property type="entry name" value="WD40/YVTN_repeat-like_dom_sf"/>
</dbReference>
<dbReference type="SUPFAM" id="SSF50978">
    <property type="entry name" value="WD40 repeat-like"/>
    <property type="match status" value="2"/>
</dbReference>
<dbReference type="EMBL" id="JAVRRL010000018">
    <property type="protein sequence ID" value="KAK5114353.1"/>
    <property type="molecule type" value="Genomic_DNA"/>
</dbReference>
<evidence type="ECO:0000256" key="3">
    <source>
        <dbReference type="PROSITE-ProRule" id="PRU00221"/>
    </source>
</evidence>
<gene>
    <name evidence="6" type="ORF">LTR62_002605</name>
</gene>
<comment type="similarity">
    <text evidence="1">Belongs to the WD repeat L(2)GL family.</text>
</comment>
<dbReference type="AlphaFoldDB" id="A0AAN7TG06"/>
<evidence type="ECO:0000256" key="2">
    <source>
        <dbReference type="ARBA" id="ARBA00022483"/>
    </source>
</evidence>
<evidence type="ECO:0000313" key="6">
    <source>
        <dbReference type="EMBL" id="KAK5114353.1"/>
    </source>
</evidence>
<keyword evidence="3" id="KW-0853">WD repeat</keyword>
<dbReference type="PROSITE" id="PS50082">
    <property type="entry name" value="WD_REPEATS_2"/>
    <property type="match status" value="2"/>
</dbReference>
<evidence type="ECO:0000256" key="4">
    <source>
        <dbReference type="SAM" id="MobiDB-lite"/>
    </source>
</evidence>
<feature type="region of interest" description="Disordered" evidence="4">
    <location>
        <begin position="553"/>
        <end position="573"/>
    </location>
</feature>
<reference evidence="6" key="1">
    <citation type="submission" date="2023-08" db="EMBL/GenBank/DDBJ databases">
        <title>Black Yeasts Isolated from many extreme environments.</title>
        <authorList>
            <person name="Coleine C."/>
            <person name="Stajich J.E."/>
            <person name="Selbmann L."/>
        </authorList>
    </citation>
    <scope>NUCLEOTIDE SEQUENCE</scope>
    <source>
        <strain evidence="6">CCFEE 5401</strain>
    </source>
</reference>
<accession>A0AAN7TG06</accession>
<dbReference type="PANTHER" id="PTHR10241">
    <property type="entry name" value="LETHAL 2 GIANT LARVAE PROTEIN"/>
    <property type="match status" value="1"/>
</dbReference>
<dbReference type="Gene3D" id="2.130.10.10">
    <property type="entry name" value="YVTN repeat-like/Quinoprotein amine dehydrogenase"/>
    <property type="match status" value="2"/>
</dbReference>
<dbReference type="FunFam" id="2.130.10.10:FF:000848">
    <property type="entry name" value="SNARE-dependent exocytosis protein (Sro7), putative"/>
    <property type="match status" value="1"/>
</dbReference>
<name>A0AAN7TG06_9PEZI</name>
<dbReference type="GO" id="GO:0045159">
    <property type="term" value="F:myosin II binding"/>
    <property type="evidence" value="ECO:0007669"/>
    <property type="project" value="TreeGrafter"/>
</dbReference>
<evidence type="ECO:0000259" key="5">
    <source>
        <dbReference type="Pfam" id="PF08596"/>
    </source>
</evidence>
<dbReference type="PANTHER" id="PTHR10241:SF25">
    <property type="entry name" value="TOMOSYN, ISOFORM C"/>
    <property type="match status" value="1"/>
</dbReference>
<keyword evidence="2" id="KW-0268">Exocytosis</keyword>
<dbReference type="Pfam" id="PF08596">
    <property type="entry name" value="Lgl_C"/>
    <property type="match status" value="1"/>
</dbReference>
<feature type="repeat" description="WD" evidence="3">
    <location>
        <begin position="237"/>
        <end position="262"/>
    </location>
</feature>
<dbReference type="Proteomes" id="UP001310890">
    <property type="component" value="Unassembled WGS sequence"/>
</dbReference>
<dbReference type="GO" id="GO:0005096">
    <property type="term" value="F:GTPase activator activity"/>
    <property type="evidence" value="ECO:0007669"/>
    <property type="project" value="TreeGrafter"/>
</dbReference>
<protein>
    <recommendedName>
        <fullName evidence="5">Lethal giant larvae (Lgl)-like C-terminal domain-containing protein</fullName>
    </recommendedName>
</protein>
<proteinExistence type="inferred from homology"/>
<dbReference type="InterPro" id="IPR013905">
    <property type="entry name" value="Lgl_C_dom"/>
</dbReference>
<dbReference type="GO" id="GO:0006893">
    <property type="term" value="P:Golgi to plasma membrane transport"/>
    <property type="evidence" value="ECO:0007669"/>
    <property type="project" value="TreeGrafter"/>
</dbReference>
<organism evidence="6 7">
    <name type="scientific">Meristemomyces frigidus</name>
    <dbReference type="NCBI Taxonomy" id="1508187"/>
    <lineage>
        <taxon>Eukaryota</taxon>
        <taxon>Fungi</taxon>
        <taxon>Dikarya</taxon>
        <taxon>Ascomycota</taxon>
        <taxon>Pezizomycotina</taxon>
        <taxon>Dothideomycetes</taxon>
        <taxon>Dothideomycetidae</taxon>
        <taxon>Mycosphaerellales</taxon>
        <taxon>Teratosphaeriaceae</taxon>
        <taxon>Meristemomyces</taxon>
    </lineage>
</organism>
<feature type="repeat" description="WD" evidence="3">
    <location>
        <begin position="463"/>
        <end position="504"/>
    </location>
</feature>
<dbReference type="InterPro" id="IPR001680">
    <property type="entry name" value="WD40_rpt"/>
</dbReference>
<feature type="domain" description="Lethal giant larvae (Lgl)-like C-terminal" evidence="5">
    <location>
        <begin position="522"/>
        <end position="914"/>
    </location>
</feature>
<dbReference type="GO" id="GO:0019905">
    <property type="term" value="F:syntaxin binding"/>
    <property type="evidence" value="ECO:0007669"/>
    <property type="project" value="TreeGrafter"/>
</dbReference>
<dbReference type="GO" id="GO:0006887">
    <property type="term" value="P:exocytosis"/>
    <property type="evidence" value="ECO:0007669"/>
    <property type="project" value="UniProtKB-KW"/>
</dbReference>
<evidence type="ECO:0000313" key="7">
    <source>
        <dbReference type="Proteomes" id="UP001310890"/>
    </source>
</evidence>
<dbReference type="GO" id="GO:0005886">
    <property type="term" value="C:plasma membrane"/>
    <property type="evidence" value="ECO:0007669"/>
    <property type="project" value="TreeGrafter"/>
</dbReference>
<dbReference type="InterPro" id="IPR036322">
    <property type="entry name" value="WD40_repeat_dom_sf"/>
</dbReference>